<proteinExistence type="inferred from homology"/>
<dbReference type="SUPFAM" id="SSF52374">
    <property type="entry name" value="Nucleotidylyl transferase"/>
    <property type="match status" value="1"/>
</dbReference>
<keyword evidence="7 8" id="KW-0030">Aminoacyl-tRNA synthetase</keyword>
<dbReference type="InterPro" id="IPR001412">
    <property type="entry name" value="aa-tRNA-synth_I_CS"/>
</dbReference>
<dbReference type="Pfam" id="PF00749">
    <property type="entry name" value="tRNA-synt_1c"/>
    <property type="match status" value="1"/>
</dbReference>
<evidence type="ECO:0000256" key="3">
    <source>
        <dbReference type="ARBA" id="ARBA00022598"/>
    </source>
</evidence>
<dbReference type="Gene3D" id="1.10.10.350">
    <property type="match status" value="1"/>
</dbReference>
<dbReference type="GO" id="GO:0004818">
    <property type="term" value="F:glutamate-tRNA ligase activity"/>
    <property type="evidence" value="ECO:0007669"/>
    <property type="project" value="UniProtKB-UniRule"/>
</dbReference>
<evidence type="ECO:0000259" key="10">
    <source>
        <dbReference type="Pfam" id="PF19269"/>
    </source>
</evidence>
<reference evidence="12 14" key="3">
    <citation type="submission" date="2019-09" db="EMBL/GenBank/DDBJ databases">
        <title>Taxonomic note: a critical rebuttal of the proposed division of the genus Arcobacter into six genera, emended descriptions of Arcobacter anaerophilus and the genus Arcobacter, and an assessment of genus-level boundaries for Epsilonproteobacteria using in silico genomic comparator tools.</title>
        <authorList>
            <person name="On S.L.W."/>
            <person name="Miller W.G."/>
            <person name="Biggs P."/>
            <person name="Cornelius A."/>
            <person name="Vandamme P."/>
        </authorList>
    </citation>
    <scope>NUCLEOTIDE SEQUENCE [LARGE SCALE GENOMIC DNA]</scope>
    <source>
        <strain evidence="12 14">CCUG 56899</strain>
    </source>
</reference>
<evidence type="ECO:0000313" key="12">
    <source>
        <dbReference type="EMBL" id="QEP40633.1"/>
    </source>
</evidence>
<dbReference type="EC" id="6.1.1.17" evidence="8"/>
<dbReference type="GO" id="GO:0005524">
    <property type="term" value="F:ATP binding"/>
    <property type="evidence" value="ECO:0007669"/>
    <property type="project" value="UniProtKB-UniRule"/>
</dbReference>
<dbReference type="InterPro" id="IPR004527">
    <property type="entry name" value="Glu-tRNA-ligase_bac/mito"/>
</dbReference>
<dbReference type="Pfam" id="PF19269">
    <property type="entry name" value="Anticodon_2"/>
    <property type="match status" value="1"/>
</dbReference>
<feature type="short sequence motif" description="'KMSKS' region" evidence="8">
    <location>
        <begin position="236"/>
        <end position="240"/>
    </location>
</feature>
<dbReference type="Gene3D" id="3.40.50.620">
    <property type="entry name" value="HUPs"/>
    <property type="match status" value="1"/>
</dbReference>
<evidence type="ECO:0000256" key="5">
    <source>
        <dbReference type="ARBA" id="ARBA00022840"/>
    </source>
</evidence>
<feature type="domain" description="Glutamyl/glutaminyl-tRNA synthetase class Ib catalytic" evidence="9">
    <location>
        <begin position="3"/>
        <end position="302"/>
    </location>
</feature>
<evidence type="ECO:0000256" key="7">
    <source>
        <dbReference type="ARBA" id="ARBA00023146"/>
    </source>
</evidence>
<dbReference type="InterPro" id="IPR020751">
    <property type="entry name" value="aa-tRNA-synth_I_codon-bd_sub2"/>
</dbReference>
<keyword evidence="4 8" id="KW-0547">Nucleotide-binding</keyword>
<gene>
    <name evidence="12" type="primary">gltX1</name>
    <name evidence="8" type="synonym">gltX</name>
    <name evidence="11" type="synonym">gltX_1</name>
    <name evidence="11" type="ORF">AAX28_00591</name>
    <name evidence="12" type="ORF">APORC_1031</name>
</gene>
<evidence type="ECO:0000259" key="9">
    <source>
        <dbReference type="Pfam" id="PF00749"/>
    </source>
</evidence>
<comment type="subcellular location">
    <subcellularLocation>
        <location evidence="8">Cytoplasm</location>
    </subcellularLocation>
</comment>
<evidence type="ECO:0000256" key="6">
    <source>
        <dbReference type="ARBA" id="ARBA00022917"/>
    </source>
</evidence>
<keyword evidence="5 8" id="KW-0067">ATP-binding</keyword>
<dbReference type="KEGG" id="apoc:APORC_1031"/>
<evidence type="ECO:0000313" key="11">
    <source>
        <dbReference type="EMBL" id="OCL93051.1"/>
    </source>
</evidence>
<dbReference type="InterPro" id="IPR045462">
    <property type="entry name" value="aa-tRNA-synth_I_cd-bd"/>
</dbReference>
<keyword evidence="6 8" id="KW-0648">Protein biosynthesis</keyword>
<comment type="similarity">
    <text evidence="1 8">Belongs to the class-I aminoacyl-tRNA synthetase family. Glutamate--tRNA ligase type 1 subfamily.</text>
</comment>
<evidence type="ECO:0000256" key="2">
    <source>
        <dbReference type="ARBA" id="ARBA00022490"/>
    </source>
</evidence>
<evidence type="ECO:0000256" key="4">
    <source>
        <dbReference type="ARBA" id="ARBA00022741"/>
    </source>
</evidence>
<comment type="subunit">
    <text evidence="8">Monomer.</text>
</comment>
<dbReference type="PROSITE" id="PS00178">
    <property type="entry name" value="AA_TRNA_LIGASE_I"/>
    <property type="match status" value="1"/>
</dbReference>
<dbReference type="InterPro" id="IPR049940">
    <property type="entry name" value="GluQ/Sye"/>
</dbReference>
<sequence length="433" mass="50154">MLRFAPSPTGDMHIGNLRVAIFNYIVAKQLNEGLIIRIEDTDKARNIEGKDKEILEILALFSIDYKTVFYQSENIKYHQKMALQLMTQKKAFACFCSDDKLEELKEESIKKGIPFRYDNFCETLSDETVLNTNAPFTVRLKKPDHNIKFKDLLKGEFDYAPFDIDSFIILRQDKSPTYNYACSVDDMLMDISMVIRGEDHISNTPKQIHIRESLGYTKEIKYVHLPIILNAQTGKKMSKRDDASSVKWLIEQGFLPSAIANYLVLMGNKTPKEIFTLEEAISWFDIETISRSGAKFDIDKLRFINRKHIETLDEMRLSKILGFADESIGKLAKLYLEEASTIKEIKEKLDNIFSIKTTLEGFENESNKIKEVLQKAPYFEEYEDLKNYIVEQTQLKGKNLFKPLRYILTGVENGPNITDIYPFIKNYIGEITR</sequence>
<dbReference type="NCBIfam" id="TIGR00464">
    <property type="entry name" value="gltX_bact"/>
    <property type="match status" value="1"/>
</dbReference>
<dbReference type="PANTHER" id="PTHR43311">
    <property type="entry name" value="GLUTAMATE--TRNA LIGASE"/>
    <property type="match status" value="1"/>
</dbReference>
<keyword evidence="3 8" id="KW-0436">Ligase</keyword>
<comment type="caution">
    <text evidence="8">Lacks conserved residue(s) required for the propagation of feature annotation.</text>
</comment>
<dbReference type="RefSeq" id="WP_066178720.1">
    <property type="nucleotide sequence ID" value="NZ_CP036246.2"/>
</dbReference>
<evidence type="ECO:0000256" key="1">
    <source>
        <dbReference type="ARBA" id="ARBA00007894"/>
    </source>
</evidence>
<evidence type="ECO:0000256" key="8">
    <source>
        <dbReference type="HAMAP-Rule" id="MF_00022"/>
    </source>
</evidence>
<reference evidence="12 14" key="2">
    <citation type="submission" date="2019-09" db="EMBL/GenBank/DDBJ databases">
        <title>Complete genome sequencing of four Arcobacter species reveals a diverse suite of mobile elements.</title>
        <authorList>
            <person name="Miller W.G."/>
            <person name="Yee E."/>
            <person name="Bono J.L."/>
        </authorList>
    </citation>
    <scope>NUCLEOTIDE SEQUENCE [LARGE SCALE GENOMIC DNA]</scope>
    <source>
        <strain evidence="12 14">CCUG 56899</strain>
    </source>
</reference>
<dbReference type="GO" id="GO:0005829">
    <property type="term" value="C:cytosol"/>
    <property type="evidence" value="ECO:0007669"/>
    <property type="project" value="TreeGrafter"/>
</dbReference>
<dbReference type="InterPro" id="IPR000924">
    <property type="entry name" value="Glu/Gln-tRNA-synth"/>
</dbReference>
<dbReference type="GO" id="GO:0000049">
    <property type="term" value="F:tRNA binding"/>
    <property type="evidence" value="ECO:0007669"/>
    <property type="project" value="InterPro"/>
</dbReference>
<feature type="short sequence motif" description="'HIGH' region" evidence="8">
    <location>
        <begin position="6"/>
        <end position="16"/>
    </location>
</feature>
<evidence type="ECO:0000313" key="13">
    <source>
        <dbReference type="Proteomes" id="UP000093159"/>
    </source>
</evidence>
<dbReference type="SUPFAM" id="SSF48163">
    <property type="entry name" value="An anticodon-binding domain of class I aminoacyl-tRNA synthetases"/>
    <property type="match status" value="1"/>
</dbReference>
<evidence type="ECO:0000313" key="14">
    <source>
        <dbReference type="Proteomes" id="UP000322644"/>
    </source>
</evidence>
<dbReference type="EMBL" id="LDIR01000001">
    <property type="protein sequence ID" value="OCL93051.1"/>
    <property type="molecule type" value="Genomic_DNA"/>
</dbReference>
<dbReference type="GO" id="GO:0006424">
    <property type="term" value="P:glutamyl-tRNA aminoacylation"/>
    <property type="evidence" value="ECO:0007669"/>
    <property type="project" value="UniProtKB-UniRule"/>
</dbReference>
<accession>A0A1C0AZJ4</accession>
<dbReference type="HAMAP" id="MF_00022">
    <property type="entry name" value="Glu_tRNA_synth_type1"/>
    <property type="match status" value="1"/>
</dbReference>
<dbReference type="InterPro" id="IPR020058">
    <property type="entry name" value="Glu/Gln-tRNA-synth_Ib_cat-dom"/>
</dbReference>
<dbReference type="InterPro" id="IPR008925">
    <property type="entry name" value="aa_tRNA-synth_I_cd-bd_sf"/>
</dbReference>
<dbReference type="AlphaFoldDB" id="A0A1C0AZJ4"/>
<feature type="binding site" evidence="8">
    <location>
        <position position="239"/>
    </location>
    <ligand>
        <name>ATP</name>
        <dbReference type="ChEBI" id="CHEBI:30616"/>
    </ligand>
</feature>
<dbReference type="Proteomes" id="UP000322644">
    <property type="component" value="Chromosome"/>
</dbReference>
<protein>
    <recommendedName>
        <fullName evidence="8">Glutamate--tRNA ligase</fullName>
        <ecNumber evidence="8">6.1.1.17</ecNumber>
    </recommendedName>
    <alternativeName>
        <fullName evidence="8">Glutamyl-tRNA synthetase</fullName>
        <shortName evidence="8">GluRS</shortName>
    </alternativeName>
</protein>
<dbReference type="OrthoDB" id="9807503at2"/>
<reference evidence="11 13" key="1">
    <citation type="submission" date="2015-05" db="EMBL/GenBank/DDBJ databases">
        <authorList>
            <person name="Rovetto F."/>
            <person name="Cocolin L."/>
            <person name="Illeghems K."/>
            <person name="Van Nieuwerburgh F."/>
            <person name="Houf K."/>
        </authorList>
    </citation>
    <scope>NUCLEOTIDE SEQUENCE [LARGE SCALE GENOMIC DNA]</scope>
    <source>
        <strain evidence="11 13">117434</strain>
    </source>
</reference>
<comment type="catalytic activity">
    <reaction evidence="8">
        <text>tRNA(Glu) + L-glutamate + ATP = L-glutamyl-tRNA(Glu) + AMP + diphosphate</text>
        <dbReference type="Rhea" id="RHEA:23540"/>
        <dbReference type="Rhea" id="RHEA-COMP:9663"/>
        <dbReference type="Rhea" id="RHEA-COMP:9680"/>
        <dbReference type="ChEBI" id="CHEBI:29985"/>
        <dbReference type="ChEBI" id="CHEBI:30616"/>
        <dbReference type="ChEBI" id="CHEBI:33019"/>
        <dbReference type="ChEBI" id="CHEBI:78442"/>
        <dbReference type="ChEBI" id="CHEBI:78520"/>
        <dbReference type="ChEBI" id="CHEBI:456215"/>
        <dbReference type="EC" id="6.1.1.17"/>
    </reaction>
</comment>
<keyword evidence="13" id="KW-1185">Reference proteome</keyword>
<feature type="domain" description="Aminoacyl-tRNA synthetase class I anticodon-binding" evidence="10">
    <location>
        <begin position="324"/>
        <end position="421"/>
    </location>
</feature>
<dbReference type="EMBL" id="CP036246">
    <property type="protein sequence ID" value="QEP40633.1"/>
    <property type="molecule type" value="Genomic_DNA"/>
</dbReference>
<dbReference type="Proteomes" id="UP000093159">
    <property type="component" value="Unassembled WGS sequence"/>
</dbReference>
<organism evidence="12 14">
    <name type="scientific">Arcobacter porcinus</name>
    <dbReference type="NCBI Taxonomy" id="1935204"/>
    <lineage>
        <taxon>Bacteria</taxon>
        <taxon>Pseudomonadati</taxon>
        <taxon>Campylobacterota</taxon>
        <taxon>Epsilonproteobacteria</taxon>
        <taxon>Campylobacterales</taxon>
        <taxon>Arcobacteraceae</taxon>
        <taxon>Arcobacter</taxon>
    </lineage>
</organism>
<dbReference type="PRINTS" id="PR00987">
    <property type="entry name" value="TRNASYNTHGLU"/>
</dbReference>
<comment type="function">
    <text evidence="8">Catalyzes the attachment of glutamate to tRNA(Glu) in a two-step reaction: glutamate is first activated by ATP to form Glu-AMP and then transferred to the acceptor end of tRNA(Glu).</text>
</comment>
<name>A0A1C0AZJ4_9BACT</name>
<keyword evidence="2 8" id="KW-0963">Cytoplasm</keyword>
<dbReference type="PANTHER" id="PTHR43311:SF2">
    <property type="entry name" value="GLUTAMATE--TRNA LIGASE, MITOCHONDRIAL-RELATED"/>
    <property type="match status" value="1"/>
</dbReference>
<dbReference type="InterPro" id="IPR014729">
    <property type="entry name" value="Rossmann-like_a/b/a_fold"/>
</dbReference>